<comment type="caution">
    <text evidence="5">The sequence shown here is derived from an EMBL/GenBank/DDBJ whole genome shotgun (WGS) entry which is preliminary data.</text>
</comment>
<dbReference type="RefSeq" id="WP_119909806.1">
    <property type="nucleotide sequence ID" value="NZ_QZCH01000004.1"/>
</dbReference>
<dbReference type="Pfam" id="PF13377">
    <property type="entry name" value="Peripla_BP_3"/>
    <property type="match status" value="1"/>
</dbReference>
<dbReference type="CDD" id="cd06267">
    <property type="entry name" value="PBP1_LacI_sugar_binding-like"/>
    <property type="match status" value="1"/>
</dbReference>
<dbReference type="GO" id="GO:0003700">
    <property type="term" value="F:DNA-binding transcription factor activity"/>
    <property type="evidence" value="ECO:0007669"/>
    <property type="project" value="TreeGrafter"/>
</dbReference>
<evidence type="ECO:0000313" key="6">
    <source>
        <dbReference type="Proteomes" id="UP000283255"/>
    </source>
</evidence>
<keyword evidence="2" id="KW-0238">DNA-binding</keyword>
<organism evidence="5 6">
    <name type="scientific">Motilimonas pumila</name>
    <dbReference type="NCBI Taxonomy" id="2303987"/>
    <lineage>
        <taxon>Bacteria</taxon>
        <taxon>Pseudomonadati</taxon>
        <taxon>Pseudomonadota</taxon>
        <taxon>Gammaproteobacteria</taxon>
        <taxon>Alteromonadales</taxon>
        <taxon>Alteromonadales genera incertae sedis</taxon>
        <taxon>Motilimonas</taxon>
    </lineage>
</organism>
<keyword evidence="1" id="KW-0805">Transcription regulation</keyword>
<dbReference type="InterPro" id="IPR028082">
    <property type="entry name" value="Peripla_BP_I"/>
</dbReference>
<keyword evidence="3" id="KW-0804">Transcription</keyword>
<dbReference type="InterPro" id="IPR000843">
    <property type="entry name" value="HTH_LacI"/>
</dbReference>
<reference evidence="5 6" key="2">
    <citation type="submission" date="2019-01" db="EMBL/GenBank/DDBJ databases">
        <title>Motilimonas pumilus sp. nov., isolated from the gut of sea cucumber (Apostichopus japonicus).</title>
        <authorList>
            <person name="Wang F.-Q."/>
            <person name="Ren L.-H."/>
            <person name="Lin Y.-W."/>
            <person name="Sun G.-H."/>
            <person name="Du Z.-J."/>
            <person name="Zhao J.-X."/>
            <person name="Liu X.-J."/>
            <person name="Liu L.-J."/>
        </authorList>
    </citation>
    <scope>NUCLEOTIDE SEQUENCE [LARGE SCALE GENOMIC DNA]</scope>
    <source>
        <strain evidence="5 6">PLHSC7-2</strain>
    </source>
</reference>
<evidence type="ECO:0000256" key="1">
    <source>
        <dbReference type="ARBA" id="ARBA00023015"/>
    </source>
</evidence>
<dbReference type="SUPFAM" id="SSF53822">
    <property type="entry name" value="Periplasmic binding protein-like I"/>
    <property type="match status" value="1"/>
</dbReference>
<dbReference type="Gene3D" id="3.40.50.2300">
    <property type="match status" value="2"/>
</dbReference>
<sequence length="334" mass="36844">MASISDVAKLAGVSKSTVSRVLNPGSSVSNQTRERVEKVIKELNFKPNNFAQGLKKNRSGMIGLVLVDISSPFYAALLGGVQSRIQDKQQELIPISSFGIQNKEIETINTLSAYQCDGLLVYLENALTPQLLQQLHPNLPPIVTLGQAEPLLSNNSVQVDHELGGYLAAKHLLENGHTRILFLAGLPRYPDASKRQRGFLRAMQEYDVNATDYRIQTGPFSEHFGYETTCELCQQGHNFTAICAGDDDIAAGVLLALRQFNIKVPAQISVIGYDDSFHAKHTFPALTTIRQPTFDLGETAMEQLQNMILMPSKIAKEILLKPELVIRDSVTNIK</sequence>
<gene>
    <name evidence="5" type="ORF">D1Z90_05805</name>
</gene>
<dbReference type="PANTHER" id="PTHR30146">
    <property type="entry name" value="LACI-RELATED TRANSCRIPTIONAL REPRESSOR"/>
    <property type="match status" value="1"/>
</dbReference>
<dbReference type="PROSITE" id="PS50932">
    <property type="entry name" value="HTH_LACI_2"/>
    <property type="match status" value="1"/>
</dbReference>
<dbReference type="PANTHER" id="PTHR30146:SF109">
    <property type="entry name" value="HTH-TYPE TRANSCRIPTIONAL REGULATOR GALS"/>
    <property type="match status" value="1"/>
</dbReference>
<keyword evidence="6" id="KW-1185">Reference proteome</keyword>
<dbReference type="GO" id="GO:0000976">
    <property type="term" value="F:transcription cis-regulatory region binding"/>
    <property type="evidence" value="ECO:0007669"/>
    <property type="project" value="TreeGrafter"/>
</dbReference>
<proteinExistence type="predicted"/>
<dbReference type="EMBL" id="QZCH01000004">
    <property type="protein sequence ID" value="RJG49471.1"/>
    <property type="molecule type" value="Genomic_DNA"/>
</dbReference>
<dbReference type="Proteomes" id="UP000283255">
    <property type="component" value="Unassembled WGS sequence"/>
</dbReference>
<dbReference type="InterPro" id="IPR046335">
    <property type="entry name" value="LacI/GalR-like_sensor"/>
</dbReference>
<dbReference type="OrthoDB" id="9798934at2"/>
<protein>
    <submittedName>
        <fullName evidence="5">LacI family transcriptional regulator</fullName>
    </submittedName>
</protein>
<dbReference type="AlphaFoldDB" id="A0A418YH92"/>
<dbReference type="Pfam" id="PF00356">
    <property type="entry name" value="LacI"/>
    <property type="match status" value="1"/>
</dbReference>
<name>A0A418YH92_9GAMM</name>
<dbReference type="SMART" id="SM00354">
    <property type="entry name" value="HTH_LACI"/>
    <property type="match status" value="1"/>
</dbReference>
<dbReference type="SUPFAM" id="SSF47413">
    <property type="entry name" value="lambda repressor-like DNA-binding domains"/>
    <property type="match status" value="1"/>
</dbReference>
<evidence type="ECO:0000256" key="2">
    <source>
        <dbReference type="ARBA" id="ARBA00023125"/>
    </source>
</evidence>
<dbReference type="CDD" id="cd01392">
    <property type="entry name" value="HTH_LacI"/>
    <property type="match status" value="1"/>
</dbReference>
<feature type="domain" description="HTH lacI-type" evidence="4">
    <location>
        <begin position="2"/>
        <end position="56"/>
    </location>
</feature>
<reference evidence="5 6" key="1">
    <citation type="submission" date="2018-09" db="EMBL/GenBank/DDBJ databases">
        <authorList>
            <person name="Wang F."/>
        </authorList>
    </citation>
    <scope>NUCLEOTIDE SEQUENCE [LARGE SCALE GENOMIC DNA]</scope>
    <source>
        <strain evidence="5 6">PLHSC7-2</strain>
    </source>
</reference>
<dbReference type="Gene3D" id="1.10.260.40">
    <property type="entry name" value="lambda repressor-like DNA-binding domains"/>
    <property type="match status" value="1"/>
</dbReference>
<dbReference type="InterPro" id="IPR010982">
    <property type="entry name" value="Lambda_DNA-bd_dom_sf"/>
</dbReference>
<evidence type="ECO:0000256" key="3">
    <source>
        <dbReference type="ARBA" id="ARBA00023163"/>
    </source>
</evidence>
<accession>A0A418YH92</accession>
<dbReference type="PRINTS" id="PR00036">
    <property type="entry name" value="HTHLACI"/>
</dbReference>
<evidence type="ECO:0000313" key="5">
    <source>
        <dbReference type="EMBL" id="RJG49471.1"/>
    </source>
</evidence>
<dbReference type="PROSITE" id="PS00356">
    <property type="entry name" value="HTH_LACI_1"/>
    <property type="match status" value="1"/>
</dbReference>
<evidence type="ECO:0000259" key="4">
    <source>
        <dbReference type="PROSITE" id="PS50932"/>
    </source>
</evidence>